<evidence type="ECO:0000256" key="1">
    <source>
        <dbReference type="SAM" id="MobiDB-lite"/>
    </source>
</evidence>
<feature type="transmembrane region" description="Helical" evidence="2">
    <location>
        <begin position="21"/>
        <end position="44"/>
    </location>
</feature>
<dbReference type="InterPro" id="IPR008023">
    <property type="entry name" value="DUF748"/>
</dbReference>
<dbReference type="PANTHER" id="PTHR30441:SF8">
    <property type="entry name" value="DUF748 DOMAIN-CONTAINING PROTEIN"/>
    <property type="match status" value="1"/>
</dbReference>
<accession>A0A5Q0THK9</accession>
<feature type="region of interest" description="Disordered" evidence="1">
    <location>
        <begin position="380"/>
        <end position="416"/>
    </location>
</feature>
<organism evidence="3 4">
    <name type="scientific">Vibrio algicola</name>
    <dbReference type="NCBI Taxonomy" id="2662262"/>
    <lineage>
        <taxon>Bacteria</taxon>
        <taxon>Pseudomonadati</taxon>
        <taxon>Pseudomonadota</taxon>
        <taxon>Gammaproteobacteria</taxon>
        <taxon>Vibrionales</taxon>
        <taxon>Vibrionaceae</taxon>
        <taxon>Vibrio</taxon>
    </lineage>
</organism>
<dbReference type="GO" id="GO:0090313">
    <property type="term" value="P:regulation of protein targeting to membrane"/>
    <property type="evidence" value="ECO:0007669"/>
    <property type="project" value="TreeGrafter"/>
</dbReference>
<protein>
    <submittedName>
        <fullName evidence="3">DUF748 domain-containing protein</fullName>
    </submittedName>
</protein>
<evidence type="ECO:0000313" key="3">
    <source>
        <dbReference type="EMBL" id="QGA66131.1"/>
    </source>
</evidence>
<dbReference type="EMBL" id="CP045700">
    <property type="protein sequence ID" value="QGA66131.1"/>
    <property type="molecule type" value="Genomic_DNA"/>
</dbReference>
<evidence type="ECO:0000313" key="4">
    <source>
        <dbReference type="Proteomes" id="UP000348942"/>
    </source>
</evidence>
<dbReference type="PANTHER" id="PTHR30441">
    <property type="entry name" value="DUF748 DOMAIN-CONTAINING PROTEIN"/>
    <property type="match status" value="1"/>
</dbReference>
<keyword evidence="2" id="KW-0472">Membrane</keyword>
<dbReference type="RefSeq" id="WP_153448268.1">
    <property type="nucleotide sequence ID" value="NZ_CP045700.1"/>
</dbReference>
<dbReference type="Proteomes" id="UP000348942">
    <property type="component" value="Chromosome 2"/>
</dbReference>
<dbReference type="Pfam" id="PF05359">
    <property type="entry name" value="DUF748"/>
    <property type="match status" value="2"/>
</dbReference>
<gene>
    <name evidence="3" type="ORF">GFB47_11715</name>
</gene>
<name>A0A5Q0THK9_9VIBR</name>
<proteinExistence type="predicted"/>
<keyword evidence="2" id="KW-1133">Transmembrane helix</keyword>
<reference evidence="3 4" key="1">
    <citation type="submission" date="2019-10" db="EMBL/GenBank/DDBJ databases">
        <title>Vibrio sp. nov., isolated from Coralline algae surface.</title>
        <authorList>
            <person name="Geng Y."/>
            <person name="Zhang X."/>
        </authorList>
    </citation>
    <scope>NUCLEOTIDE SEQUENCE [LARGE SCALE GENOMIC DNA]</scope>
    <source>
        <strain evidence="3 4">SM1977</strain>
    </source>
</reference>
<evidence type="ECO:0000256" key="2">
    <source>
        <dbReference type="SAM" id="Phobius"/>
    </source>
</evidence>
<feature type="compositionally biased region" description="Polar residues" evidence="1">
    <location>
        <begin position="404"/>
        <end position="416"/>
    </location>
</feature>
<keyword evidence="2" id="KW-0812">Transmembrane</keyword>
<feature type="compositionally biased region" description="Polar residues" evidence="1">
    <location>
        <begin position="380"/>
        <end position="392"/>
    </location>
</feature>
<keyword evidence="4" id="KW-1185">Reference proteome</keyword>
<sequence length="1052" mass="115789">MPRAIKNAYTKFKQAPLILRIVSYLLLIYGFYAIILGLIIPAVAQSQAPKQLSALLGRNVTIQKVSINPFLLRVRINGFDIKEQDVKDSFVNFDQLELQLSFWRSIVDLTPTVDHLYLVKPQVTVARLDTDADFNFSDIIKTINDNASNEPAAPEADKPTTSLPSFRAQDIKLVQGRFDFIDQPTGAHLQYQGLDLHLPRLDSQALTLVKPQINSANKTEQPTTLDNKANHFALDLMGLDKSKLKLKGQFQFQPFALQGDIALNNIKLSRFWPFAEKELPAQLTHGQVNFSTQFAVNQHNDSFRFSTNKGQFELLGLEFADKKTPKIKLPRLAINNISLSSESKIIDIESLKLQGLWVDAAMTKNGLDLQSLFTPTALNQPATSKTAASPTPENKAVNRDKTKANQTTPATTQSTAVHSKPWLVHLHQFDMQKTDINVKEQLVSNGVFWRVYPLSITTKDVLSDLSKPIDYNVDLSVNSWLRKAPDNTRGSLSSQGSIDLTKLDTQGVVVDGNIALSQLDLTQLQTYINPYLNVQLLRGKLSTKGKFHADSKGAASYAGNAQIASLLVRDRLEYQPLIQWSNMTINSLNFNQQTQRLNIGTINFTAPYSKVLIDKNRHTNIGSIVKPQPASKARATKKSAPSKPLSVKIQQIKFTQGSAFFADYSLPTSFSSGIESINGNIRNLSSTPGTKASVDIKGKINKYAPVTLKGELNPLIKQPYLDLDLMFKSVELTSVNPYSGTYAGYYIDKGQLSLDLQYKLEKNQLVGDNHLVIDQLKLGQKSDSDEATNLPLGLAIALLQDRNGVIDLGMQVSGDVNSPDFSVGGIVMTAFTNIITKAVTSPFSLLAGLAGSDEELNHIPYDAGQAQLNQEATDRLTTLGKALQDRPKLKLSIVGAVADADDSRALAEAKVQQLLLQDSGLDKLPADASASSIANNEDLTDSIEDVYDDLPNTSIGDEEDKVKLQIQQSSGKEEVDSKQLETALHISLYNQLIDAQTVTQDELGSLAVERSRAIKAYLVDEQKIDPARVFILDSKSQLKTDSQGAELTIDAE</sequence>
<dbReference type="GO" id="GO:0005886">
    <property type="term" value="C:plasma membrane"/>
    <property type="evidence" value="ECO:0007669"/>
    <property type="project" value="TreeGrafter"/>
</dbReference>
<dbReference type="AlphaFoldDB" id="A0A5Q0THK9"/>
<dbReference type="InterPro" id="IPR052894">
    <property type="entry name" value="AsmA-related"/>
</dbReference>